<name>A0A1T4NZK7_9FIRM</name>
<gene>
    <name evidence="1" type="ORF">SAMN02745110_01785</name>
</gene>
<evidence type="ECO:0000313" key="2">
    <source>
        <dbReference type="Proteomes" id="UP000189857"/>
    </source>
</evidence>
<dbReference type="RefSeq" id="WP_078787609.1">
    <property type="nucleotide sequence ID" value="NZ_FMTO01000009.1"/>
</dbReference>
<protein>
    <submittedName>
        <fullName evidence="1">Uncharacterized protein</fullName>
    </submittedName>
</protein>
<dbReference type="Proteomes" id="UP000189857">
    <property type="component" value="Unassembled WGS sequence"/>
</dbReference>
<keyword evidence="2" id="KW-1185">Reference proteome</keyword>
<sequence length="66" mass="8175">MYSDEELKAMSLDELKKEFESAEKFRFFLNMKDHMSTSDVENEQKWYRYEFTIKCIMKEKGEDLFR</sequence>
<proteinExistence type="predicted"/>
<organism evidence="1 2">
    <name type="scientific">Eubacterium ruminantium</name>
    <dbReference type="NCBI Taxonomy" id="42322"/>
    <lineage>
        <taxon>Bacteria</taxon>
        <taxon>Bacillati</taxon>
        <taxon>Bacillota</taxon>
        <taxon>Clostridia</taxon>
        <taxon>Eubacteriales</taxon>
        <taxon>Eubacteriaceae</taxon>
        <taxon>Eubacterium</taxon>
    </lineage>
</organism>
<reference evidence="1 2" key="1">
    <citation type="submission" date="2017-02" db="EMBL/GenBank/DDBJ databases">
        <authorList>
            <person name="Peterson S.W."/>
        </authorList>
    </citation>
    <scope>NUCLEOTIDE SEQUENCE [LARGE SCALE GENOMIC DNA]</scope>
    <source>
        <strain evidence="1 2">ATCC 17233</strain>
    </source>
</reference>
<evidence type="ECO:0000313" key="1">
    <source>
        <dbReference type="EMBL" id="SJZ84714.1"/>
    </source>
</evidence>
<dbReference type="EMBL" id="FUXA01000010">
    <property type="protein sequence ID" value="SJZ84714.1"/>
    <property type="molecule type" value="Genomic_DNA"/>
</dbReference>
<dbReference type="AlphaFoldDB" id="A0A1T4NZK7"/>
<accession>A0A1T4NZK7</accession>